<dbReference type="STRING" id="40754.THII_2063"/>
<accession>A0A090AMD0</accession>
<dbReference type="KEGG" id="tig:THII_2063"/>
<organism evidence="2 3">
    <name type="scientific">Thioploca ingrica</name>
    <dbReference type="NCBI Taxonomy" id="40754"/>
    <lineage>
        <taxon>Bacteria</taxon>
        <taxon>Pseudomonadati</taxon>
        <taxon>Pseudomonadota</taxon>
        <taxon>Gammaproteobacteria</taxon>
        <taxon>Thiotrichales</taxon>
        <taxon>Thiotrichaceae</taxon>
        <taxon>Thioploca</taxon>
    </lineage>
</organism>
<dbReference type="Gene3D" id="1.20.120.30">
    <property type="entry name" value="Aspartate receptor, ligand-binding domain"/>
    <property type="match status" value="1"/>
</dbReference>
<dbReference type="InterPro" id="IPR025991">
    <property type="entry name" value="Chemoreceptor_zinc-bind_dom"/>
</dbReference>
<dbReference type="Pfam" id="PF13682">
    <property type="entry name" value="CZB"/>
    <property type="match status" value="1"/>
</dbReference>
<keyword evidence="3" id="KW-1185">Reference proteome</keyword>
<dbReference type="Proteomes" id="UP000031623">
    <property type="component" value="Chromosome"/>
</dbReference>
<sequence length="132" mass="15299">MEYVYFILRQGMIMINKAFFMRRLNDHIQYLKQIDTAVNGKSDFQGTTYRDCQLGQWLYNEAPTVIANMKNSQAKEVYESLLEPHKRFHLMGEEALQKKQAGDEVGAKSALTQLHLLSNLLTKKLLELDAMQ</sequence>
<evidence type="ECO:0000313" key="3">
    <source>
        <dbReference type="Proteomes" id="UP000031623"/>
    </source>
</evidence>
<name>A0A090AMD0_9GAMM</name>
<evidence type="ECO:0000259" key="1">
    <source>
        <dbReference type="Pfam" id="PF13682"/>
    </source>
</evidence>
<proteinExistence type="predicted"/>
<dbReference type="HOGENOM" id="CLU_2045114_0_0_6"/>
<reference evidence="2 3" key="1">
    <citation type="journal article" date="2014" name="ISME J.">
        <title>Ecophysiology of Thioploca ingrica as revealed by the complete genome sequence supplemented with proteomic evidence.</title>
        <authorList>
            <person name="Kojima H."/>
            <person name="Ogura Y."/>
            <person name="Yamamoto N."/>
            <person name="Togashi T."/>
            <person name="Mori H."/>
            <person name="Watanabe T."/>
            <person name="Nemoto F."/>
            <person name="Kurokawa K."/>
            <person name="Hayashi T."/>
            <person name="Fukui M."/>
        </authorList>
    </citation>
    <scope>NUCLEOTIDE SEQUENCE [LARGE SCALE GENOMIC DNA]</scope>
</reference>
<feature type="domain" description="Chemoreceptor zinc-binding" evidence="1">
    <location>
        <begin position="27"/>
        <end position="96"/>
    </location>
</feature>
<protein>
    <recommendedName>
        <fullName evidence="1">Chemoreceptor zinc-binding domain-containing protein</fullName>
    </recommendedName>
</protein>
<dbReference type="AlphaFoldDB" id="A0A090AMD0"/>
<dbReference type="EMBL" id="AP014633">
    <property type="protein sequence ID" value="BAP56360.1"/>
    <property type="molecule type" value="Genomic_DNA"/>
</dbReference>
<evidence type="ECO:0000313" key="2">
    <source>
        <dbReference type="EMBL" id="BAP56360.1"/>
    </source>
</evidence>
<gene>
    <name evidence="2" type="ORF">THII_2063</name>
</gene>